<dbReference type="Gene3D" id="2.70.98.40">
    <property type="entry name" value="Glycoside hydrolase, family 65, N-terminal domain"/>
    <property type="match status" value="1"/>
</dbReference>
<dbReference type="InterPro" id="IPR005195">
    <property type="entry name" value="Glyco_hydro_65_M"/>
</dbReference>
<dbReference type="GO" id="GO:0016757">
    <property type="term" value="F:glycosyltransferase activity"/>
    <property type="evidence" value="ECO:0007669"/>
    <property type="project" value="UniProtKB-KW"/>
</dbReference>
<feature type="active site" description="Proton donor" evidence="4">
    <location>
        <position position="474"/>
    </location>
</feature>
<gene>
    <name evidence="9" type="ORF">EGT49_05245</name>
</gene>
<dbReference type="PANTHER" id="PTHR11051:SF8">
    <property type="entry name" value="PROTEIN-GLUCOSYLGALACTOSYLHYDROXYLYSINE GLUCOSIDASE"/>
    <property type="match status" value="1"/>
</dbReference>
<evidence type="ECO:0000256" key="4">
    <source>
        <dbReference type="PIRSR" id="PIRSR036289-50"/>
    </source>
</evidence>
<dbReference type="PANTHER" id="PTHR11051">
    <property type="entry name" value="GLYCOSYL HYDROLASE-RELATED"/>
    <property type="match status" value="1"/>
</dbReference>
<evidence type="ECO:0000256" key="3">
    <source>
        <dbReference type="ARBA" id="ARBA00022679"/>
    </source>
</evidence>
<organism evidence="9 10">
    <name type="scientific">Companilactobacillus suantsaicola</name>
    <dbReference type="NCBI Taxonomy" id="2487723"/>
    <lineage>
        <taxon>Bacteria</taxon>
        <taxon>Bacillati</taxon>
        <taxon>Bacillota</taxon>
        <taxon>Bacilli</taxon>
        <taxon>Lactobacillales</taxon>
        <taxon>Lactobacillaceae</taxon>
        <taxon>Companilactobacillus</taxon>
    </lineage>
</organism>
<dbReference type="GO" id="GO:0005975">
    <property type="term" value="P:carbohydrate metabolic process"/>
    <property type="evidence" value="ECO:0007669"/>
    <property type="project" value="InterPro"/>
</dbReference>
<reference evidence="9 10" key="1">
    <citation type="submission" date="2018-10" db="EMBL/GenBank/DDBJ databases">
        <title>Lactobacillus sp. R7 and Lactobacillus sp. R19 isolated from fermented mustard green product of Taiwan.</title>
        <authorList>
            <person name="Lin S.-T."/>
        </authorList>
    </citation>
    <scope>NUCLEOTIDE SEQUENCE [LARGE SCALE GENOMIC DNA]</scope>
    <source>
        <strain evidence="9 10">BCRC 81127</strain>
    </source>
</reference>
<evidence type="ECO:0000256" key="2">
    <source>
        <dbReference type="ARBA" id="ARBA00022676"/>
    </source>
</evidence>
<dbReference type="Pfam" id="PF03636">
    <property type="entry name" value="Glyco_hydro_65N"/>
    <property type="match status" value="1"/>
</dbReference>
<comment type="caution">
    <text evidence="9">The sequence shown here is derived from an EMBL/GenBank/DDBJ whole genome shotgun (WGS) entry which is preliminary data.</text>
</comment>
<dbReference type="SUPFAM" id="SSF48208">
    <property type="entry name" value="Six-hairpin glycosidases"/>
    <property type="match status" value="1"/>
</dbReference>
<evidence type="ECO:0000259" key="7">
    <source>
        <dbReference type="Pfam" id="PF03633"/>
    </source>
</evidence>
<proteinExistence type="inferred from homology"/>
<dbReference type="InterPro" id="IPR012341">
    <property type="entry name" value="6hp_glycosidase-like_sf"/>
</dbReference>
<dbReference type="AlphaFoldDB" id="A0A4Z0JKS0"/>
<protein>
    <submittedName>
        <fullName evidence="9">Glycoside hydrolase family 65 protein</fullName>
    </submittedName>
</protein>
<feature type="domain" description="Glycoside hydrolase family 65 N-terminal" evidence="8">
    <location>
        <begin position="21"/>
        <end position="248"/>
    </location>
</feature>
<dbReference type="InterPro" id="IPR037018">
    <property type="entry name" value="GH65_N"/>
</dbReference>
<sequence>MMTNNWQITYKDMPTGSKSYGQEALLTLGNGYLGWRGAPLMSRYNADHYPGLYVAGVFNQTTTNVNGHDVVNEDIVNFPNPQLLKVKVDNVSISVPYHQRLATLDLKTGELIEELVYPVASGHLFVKTTKVVDPDNYHRFALKVELRLDFSARVQVDMLIDGDVKNQNVVRYRDFNSQEFSVEHVADQVLQGQTLQSKIKFAIGARTVSEDGDFTTSATLDTVDDQLTLDLAANQTLQFSRVMAISTSYEDQNFLKTVQDALTHTFEEIDQNSRQHWQEFWIDGDVVLDSDDPDIQKVIRLNIFQLHQAASKNNQDLDASIGSRGLTGEGYRGHIFWDELFVIPYLAKTNPVAAKAILKYRIKRLPAARKNAQAQMEHGAMYPWQSASLGDEQAQFIHLNPISNQWYPDNSRLQRHVSLAVVYDLWSYTHITGDYSLMTHGGLEVLLLTSKFWLEKLEYDGQNYHLSGVMGPDEYHEAYPDTKQGGLSDNAYTNLMLVWSLMWLLDLQEDSPVYFQQICQKVGFSTDLLEKAAEVTHRLKVFTNQEGIIEQYNHYFELKDLNLTEYAKKYGDIHRIDRILTSENKSANNYQVDKQADTLMMIYNFGPQVMANVLKKLGVSVSDDWLTKNRDYYLARTVHGSTMSRPVYASIDANCGDSEAAWKKLQIAIRSDYDDIQGGTTAEGIHIGVMGSTLTVMMRDLAGVKLIGSELTVDPKLPKTWHKLSFSQKYRGNSYHFTFEHNTVTVSAEHSCLINIKGKEFKLESKQAVTY</sequence>
<keyword evidence="10" id="KW-1185">Reference proteome</keyword>
<evidence type="ECO:0000313" key="10">
    <source>
        <dbReference type="Proteomes" id="UP000298021"/>
    </source>
</evidence>
<dbReference type="EMBL" id="RKLY01000010">
    <property type="protein sequence ID" value="TGD23666.1"/>
    <property type="molecule type" value="Genomic_DNA"/>
</dbReference>
<dbReference type="Gene3D" id="2.60.420.10">
    <property type="entry name" value="Maltose phosphorylase, domain 3"/>
    <property type="match status" value="1"/>
</dbReference>
<dbReference type="Pfam" id="PF03632">
    <property type="entry name" value="Glyco_hydro_65m"/>
    <property type="match status" value="1"/>
</dbReference>
<dbReference type="SUPFAM" id="SSF74650">
    <property type="entry name" value="Galactose mutarotase-like"/>
    <property type="match status" value="1"/>
</dbReference>
<dbReference type="Gene3D" id="1.50.10.10">
    <property type="match status" value="1"/>
</dbReference>
<feature type="domain" description="Glycoside hydrolase family 65 C-terminal" evidence="7">
    <location>
        <begin position="708"/>
        <end position="763"/>
    </location>
</feature>
<feature type="binding site" evidence="5">
    <location>
        <begin position="337"/>
        <end position="338"/>
    </location>
    <ligand>
        <name>substrate</name>
    </ligand>
</feature>
<dbReference type="InterPro" id="IPR005196">
    <property type="entry name" value="Glyco_hydro_65_N"/>
</dbReference>
<dbReference type="PIRSF" id="PIRSF036289">
    <property type="entry name" value="Glycosyl_hydrolase_malt_phosph"/>
    <property type="match status" value="1"/>
</dbReference>
<comment type="similarity">
    <text evidence="1">Belongs to the glycosyl hydrolase 65 family.</text>
</comment>
<dbReference type="InterPro" id="IPR011013">
    <property type="entry name" value="Gal_mutarotase_sf_dom"/>
</dbReference>
<evidence type="ECO:0000259" key="6">
    <source>
        <dbReference type="Pfam" id="PF03632"/>
    </source>
</evidence>
<keyword evidence="9" id="KW-0378">Hydrolase</keyword>
<evidence type="ECO:0000313" key="9">
    <source>
        <dbReference type="EMBL" id="TGD23666.1"/>
    </source>
</evidence>
<feature type="domain" description="Glycoside hydrolase family 65 central catalytic" evidence="6">
    <location>
        <begin position="300"/>
        <end position="694"/>
    </location>
</feature>
<dbReference type="Proteomes" id="UP000298021">
    <property type="component" value="Unassembled WGS sequence"/>
</dbReference>
<keyword evidence="3" id="KW-0808">Transferase</keyword>
<feature type="binding site" evidence="5">
    <location>
        <begin position="594"/>
        <end position="595"/>
    </location>
    <ligand>
        <name>substrate</name>
    </ligand>
</feature>
<dbReference type="GO" id="GO:0004553">
    <property type="term" value="F:hydrolase activity, hydrolyzing O-glycosyl compounds"/>
    <property type="evidence" value="ECO:0007669"/>
    <property type="project" value="TreeGrafter"/>
</dbReference>
<evidence type="ECO:0000256" key="1">
    <source>
        <dbReference type="ARBA" id="ARBA00006768"/>
    </source>
</evidence>
<dbReference type="OrthoDB" id="9758855at2"/>
<dbReference type="InterPro" id="IPR008928">
    <property type="entry name" value="6-hairpin_glycosidase_sf"/>
</dbReference>
<dbReference type="GO" id="GO:0030246">
    <property type="term" value="F:carbohydrate binding"/>
    <property type="evidence" value="ECO:0007669"/>
    <property type="project" value="InterPro"/>
</dbReference>
<evidence type="ECO:0000256" key="5">
    <source>
        <dbReference type="PIRSR" id="PIRSR036289-51"/>
    </source>
</evidence>
<dbReference type="InterPro" id="IPR005194">
    <property type="entry name" value="Glyco_hydro_65_C"/>
</dbReference>
<evidence type="ECO:0000259" key="8">
    <source>
        <dbReference type="Pfam" id="PF03636"/>
    </source>
</evidence>
<keyword evidence="2" id="KW-0328">Glycosyltransferase</keyword>
<dbReference type="InterPro" id="IPR017045">
    <property type="entry name" value="Malt_Pase/Glycosyl_Hdrlase"/>
</dbReference>
<name>A0A4Z0JKS0_9LACO</name>
<dbReference type="Pfam" id="PF03633">
    <property type="entry name" value="Glyco_hydro_65C"/>
    <property type="match status" value="1"/>
</dbReference>
<accession>A0A4Z0JKS0</accession>